<dbReference type="InterPro" id="IPR021490">
    <property type="entry name" value="DUF3144"/>
</dbReference>
<dbReference type="Gene3D" id="1.10.287.3020">
    <property type="match status" value="1"/>
</dbReference>
<gene>
    <name evidence="1" type="ORF">ACFOX3_18885</name>
</gene>
<dbReference type="EMBL" id="JBHSCX010000025">
    <property type="protein sequence ID" value="MFC4364381.1"/>
    <property type="molecule type" value="Genomic_DNA"/>
</dbReference>
<protein>
    <submittedName>
        <fullName evidence="1">DUF3144 domain-containing protein</fullName>
    </submittedName>
</protein>
<reference evidence="2" key="1">
    <citation type="journal article" date="2019" name="Int. J. Syst. Evol. Microbiol.">
        <title>The Global Catalogue of Microorganisms (GCM) 10K type strain sequencing project: providing services to taxonomists for standard genome sequencing and annotation.</title>
        <authorList>
            <consortium name="The Broad Institute Genomics Platform"/>
            <consortium name="The Broad Institute Genome Sequencing Center for Infectious Disease"/>
            <person name="Wu L."/>
            <person name="Ma J."/>
        </authorList>
    </citation>
    <scope>NUCLEOTIDE SEQUENCE [LARGE SCALE GENOMIC DNA]</scope>
    <source>
        <strain evidence="2">CECT 8570</strain>
    </source>
</reference>
<comment type="caution">
    <text evidence="1">The sequence shown here is derived from an EMBL/GenBank/DDBJ whole genome shotgun (WGS) entry which is preliminary data.</text>
</comment>
<dbReference type="Proteomes" id="UP001595840">
    <property type="component" value="Unassembled WGS sequence"/>
</dbReference>
<dbReference type="Pfam" id="PF11342">
    <property type="entry name" value="DUF3144"/>
    <property type="match status" value="1"/>
</dbReference>
<sequence length="100" mass="11007">MAQQDDAFWALVEKFIEQANDAPETLGLTEVGGALLCAAARFNAYALAASSIDRKSFKEDFDQSLSDYSQQFKALLAEDLADYGENYKVLIGNKDEETDA</sequence>
<keyword evidence="2" id="KW-1185">Reference proteome</keyword>
<proteinExistence type="predicted"/>
<accession>A0ABV8V8Z0</accession>
<organism evidence="1 2">
    <name type="scientific">Simiduia curdlanivorans</name>
    <dbReference type="NCBI Taxonomy" id="1492769"/>
    <lineage>
        <taxon>Bacteria</taxon>
        <taxon>Pseudomonadati</taxon>
        <taxon>Pseudomonadota</taxon>
        <taxon>Gammaproteobacteria</taxon>
        <taxon>Cellvibrionales</taxon>
        <taxon>Cellvibrionaceae</taxon>
        <taxon>Simiduia</taxon>
    </lineage>
</organism>
<name>A0ABV8V8Z0_9GAMM</name>
<evidence type="ECO:0000313" key="1">
    <source>
        <dbReference type="EMBL" id="MFC4364381.1"/>
    </source>
</evidence>
<dbReference type="RefSeq" id="WP_290260831.1">
    <property type="nucleotide sequence ID" value="NZ_JAUFQG010000004.1"/>
</dbReference>
<evidence type="ECO:0000313" key="2">
    <source>
        <dbReference type="Proteomes" id="UP001595840"/>
    </source>
</evidence>